<protein>
    <submittedName>
        <fullName evidence="6">UDP-4-amino-4, 6-dideoxy-N-acetyl-beta-L-altrosamine transaminase</fullName>
    </submittedName>
</protein>
<dbReference type="Gene3D" id="3.90.1150.10">
    <property type="entry name" value="Aspartate Aminotransferase, domain 1"/>
    <property type="match status" value="1"/>
</dbReference>
<dbReference type="AlphaFoldDB" id="A0A3E0DPG9"/>
<dbReference type="GO" id="GO:0008483">
    <property type="term" value="F:transaminase activity"/>
    <property type="evidence" value="ECO:0007669"/>
    <property type="project" value="TreeGrafter"/>
</dbReference>
<keyword evidence="1 4" id="KW-0663">Pyridoxal phosphate</keyword>
<evidence type="ECO:0000256" key="5">
    <source>
        <dbReference type="RuleBase" id="RU004508"/>
    </source>
</evidence>
<comment type="similarity">
    <text evidence="2 5">Belongs to the DegT/DnrJ/EryC1 family.</text>
</comment>
<evidence type="ECO:0000313" key="7">
    <source>
        <dbReference type="Proteomes" id="UP000256542"/>
    </source>
</evidence>
<evidence type="ECO:0000313" key="6">
    <source>
        <dbReference type="EMBL" id="REG84840.1"/>
    </source>
</evidence>
<dbReference type="SUPFAM" id="SSF53383">
    <property type="entry name" value="PLP-dependent transferases"/>
    <property type="match status" value="1"/>
</dbReference>
<reference evidence="6 7" key="1">
    <citation type="submission" date="2018-08" db="EMBL/GenBank/DDBJ databases">
        <title>Genomic Encyclopedia of Type Strains, Phase III (KMG-III): the genomes of soil and plant-associated and newly described type strains.</title>
        <authorList>
            <person name="Whitman W."/>
        </authorList>
    </citation>
    <scope>NUCLEOTIDE SEQUENCE [LARGE SCALE GENOMIC DNA]</scope>
    <source>
        <strain evidence="6 7">CECT 7375</strain>
    </source>
</reference>
<dbReference type="GO" id="GO:0030170">
    <property type="term" value="F:pyridoxal phosphate binding"/>
    <property type="evidence" value="ECO:0007669"/>
    <property type="project" value="TreeGrafter"/>
</dbReference>
<dbReference type="InterPro" id="IPR020026">
    <property type="entry name" value="PseC"/>
</dbReference>
<dbReference type="PANTHER" id="PTHR30244:SF34">
    <property type="entry name" value="DTDP-4-AMINO-4,6-DIDEOXYGALACTOSE TRANSAMINASE"/>
    <property type="match status" value="1"/>
</dbReference>
<dbReference type="RefSeq" id="WP_115896729.1">
    <property type="nucleotide sequence ID" value="NZ_QUNG01000003.1"/>
</dbReference>
<dbReference type="OrthoDB" id="9804264at2"/>
<dbReference type="InterPro" id="IPR015424">
    <property type="entry name" value="PyrdxlP-dep_Trfase"/>
</dbReference>
<evidence type="ECO:0000256" key="3">
    <source>
        <dbReference type="PIRSR" id="PIRSR000390-1"/>
    </source>
</evidence>
<dbReference type="Proteomes" id="UP000256542">
    <property type="component" value="Unassembled WGS sequence"/>
</dbReference>
<feature type="active site" description="Proton acceptor" evidence="3">
    <location>
        <position position="193"/>
    </location>
</feature>
<dbReference type="InterPro" id="IPR015421">
    <property type="entry name" value="PyrdxlP-dep_Trfase_major"/>
</dbReference>
<dbReference type="InterPro" id="IPR015422">
    <property type="entry name" value="PyrdxlP-dep_Trfase_small"/>
</dbReference>
<dbReference type="InterPro" id="IPR000653">
    <property type="entry name" value="DegT/StrS_aminotransferase"/>
</dbReference>
<keyword evidence="7" id="KW-1185">Reference proteome</keyword>
<dbReference type="CDD" id="cd00616">
    <property type="entry name" value="AHBA_syn"/>
    <property type="match status" value="1"/>
</dbReference>
<dbReference type="GO" id="GO:0000271">
    <property type="term" value="P:polysaccharide biosynthetic process"/>
    <property type="evidence" value="ECO:0007669"/>
    <property type="project" value="TreeGrafter"/>
</dbReference>
<accession>A0A3E0DPG9</accession>
<proteinExistence type="inferred from homology"/>
<dbReference type="EMBL" id="QUNG01000003">
    <property type="protein sequence ID" value="REG84840.1"/>
    <property type="molecule type" value="Genomic_DNA"/>
</dbReference>
<dbReference type="PIRSF" id="PIRSF000390">
    <property type="entry name" value="PLP_StrS"/>
    <property type="match status" value="1"/>
</dbReference>
<dbReference type="NCBIfam" id="TIGR03588">
    <property type="entry name" value="PseC"/>
    <property type="match status" value="1"/>
</dbReference>
<feature type="modified residue" description="N6-(pyridoxal phosphate)lysine" evidence="4">
    <location>
        <position position="193"/>
    </location>
</feature>
<dbReference type="Gene3D" id="3.40.640.10">
    <property type="entry name" value="Type I PLP-dependent aspartate aminotransferase-like (Major domain)"/>
    <property type="match status" value="1"/>
</dbReference>
<comment type="caution">
    <text evidence="6">The sequence shown here is derived from an EMBL/GenBank/DDBJ whole genome shotgun (WGS) entry which is preliminary data.</text>
</comment>
<gene>
    <name evidence="6" type="ORF">DFP81_10334</name>
</gene>
<dbReference type="PANTHER" id="PTHR30244">
    <property type="entry name" value="TRANSAMINASE"/>
    <property type="match status" value="1"/>
</dbReference>
<organism evidence="6 7">
    <name type="scientific">Marinomonas pollencensis</name>
    <dbReference type="NCBI Taxonomy" id="491954"/>
    <lineage>
        <taxon>Bacteria</taxon>
        <taxon>Pseudomonadati</taxon>
        <taxon>Pseudomonadota</taxon>
        <taxon>Gammaproteobacteria</taxon>
        <taxon>Oceanospirillales</taxon>
        <taxon>Oceanospirillaceae</taxon>
        <taxon>Marinomonas</taxon>
    </lineage>
</organism>
<evidence type="ECO:0000256" key="2">
    <source>
        <dbReference type="ARBA" id="ARBA00037999"/>
    </source>
</evidence>
<dbReference type="Pfam" id="PF01041">
    <property type="entry name" value="DegT_DnrJ_EryC1"/>
    <property type="match status" value="1"/>
</dbReference>
<evidence type="ECO:0000256" key="1">
    <source>
        <dbReference type="ARBA" id="ARBA00022898"/>
    </source>
</evidence>
<name>A0A3E0DPG9_9GAMM</name>
<evidence type="ECO:0000256" key="4">
    <source>
        <dbReference type="PIRSR" id="PIRSR000390-2"/>
    </source>
</evidence>
<sequence length="395" mass="43418">MSNSGFIPYGKQSISEDDIAAVVDVLKSDFLTQGPVVTAFEDAIANKVGAQYAVAANSATSALHLACLALGVTTGDRVWTSPNTFIASANCARYCGAEVDFVDIDPQTYNLCAVQLAKKLQQAKRQKRLPKVVIPVHFAGQSCDMQAIHALAKEYGFAIIEDASHAIGSTYQGQPVGNGRFSDICVFSFHPVKIITSGEGGMAVTNHAPLAQHMRTHAQQGTTKSPNELTQQPGDWYYEQHTLGFNYRMTELQAALGLSQLARLDAFIEQRHAQFQHYQTQLKDFPITLPHQAPDNYSALHLFPILLPKTSKAARKLVFDILRQAGIGTQVHYIPVHTQPYYQALGFSQGHCPIAEDYYARTLSLPLYSELNETQQNRVALLLKHALITSRVMSA</sequence>